<dbReference type="EnsemblMetazoa" id="CPIJ001989-RA">
    <property type="protein sequence ID" value="CPIJ001989-PA"/>
    <property type="gene ID" value="CPIJ001989"/>
</dbReference>
<gene>
    <name evidence="2" type="primary">6033020</name>
    <name evidence="1" type="ORF">CpipJ_CPIJ001989</name>
</gene>
<reference evidence="1" key="1">
    <citation type="submission" date="2007-03" db="EMBL/GenBank/DDBJ databases">
        <title>Annotation of Culex pipiens quinquefasciatus.</title>
        <authorList>
            <consortium name="The Broad Institute Genome Sequencing Platform"/>
            <person name="Atkinson P.W."/>
            <person name="Hemingway J."/>
            <person name="Christensen B.M."/>
            <person name="Higgs S."/>
            <person name="Kodira C."/>
            <person name="Hannick L."/>
            <person name="Megy K."/>
            <person name="O'Leary S."/>
            <person name="Pearson M."/>
            <person name="Haas B.J."/>
            <person name="Mauceli E."/>
            <person name="Wortman J.R."/>
            <person name="Lee N.H."/>
            <person name="Guigo R."/>
            <person name="Stanke M."/>
            <person name="Alvarado L."/>
            <person name="Amedeo P."/>
            <person name="Antoine C.H."/>
            <person name="Arensburger P."/>
            <person name="Bidwell S.L."/>
            <person name="Crawford M."/>
            <person name="Camaro F."/>
            <person name="Devon K."/>
            <person name="Engels R."/>
            <person name="Hammond M."/>
            <person name="Howarth C."/>
            <person name="Koehrsen M."/>
            <person name="Lawson D."/>
            <person name="Montgomery P."/>
            <person name="Nene V."/>
            <person name="Nusbaum C."/>
            <person name="Puiu D."/>
            <person name="Romero-Severson J."/>
            <person name="Severson D.W."/>
            <person name="Shumway M."/>
            <person name="Sisk P."/>
            <person name="Stolte C."/>
            <person name="Zeng Q."/>
            <person name="Eisenstadt E."/>
            <person name="Fraser-Liggett C."/>
            <person name="Strausberg R."/>
            <person name="Galagan J."/>
            <person name="Birren B."/>
            <person name="Collins F.H."/>
        </authorList>
    </citation>
    <scope>NUCLEOTIDE SEQUENCE [LARGE SCALE GENOMIC DNA]</scope>
    <source>
        <strain evidence="1">JHB</strain>
    </source>
</reference>
<dbReference type="EMBL" id="DS231836">
    <property type="protein sequence ID" value="EDS33171.1"/>
    <property type="molecule type" value="Genomic_DNA"/>
</dbReference>
<dbReference type="Proteomes" id="UP000002320">
    <property type="component" value="Unassembled WGS sequence"/>
</dbReference>
<evidence type="ECO:0000313" key="2">
    <source>
        <dbReference type="EnsemblMetazoa" id="CPIJ001989-PA"/>
    </source>
</evidence>
<organism>
    <name type="scientific">Culex quinquefasciatus</name>
    <name type="common">Southern house mosquito</name>
    <name type="synonym">Culex pungens</name>
    <dbReference type="NCBI Taxonomy" id="7176"/>
    <lineage>
        <taxon>Eukaryota</taxon>
        <taxon>Metazoa</taxon>
        <taxon>Ecdysozoa</taxon>
        <taxon>Arthropoda</taxon>
        <taxon>Hexapoda</taxon>
        <taxon>Insecta</taxon>
        <taxon>Pterygota</taxon>
        <taxon>Neoptera</taxon>
        <taxon>Endopterygota</taxon>
        <taxon>Diptera</taxon>
        <taxon>Nematocera</taxon>
        <taxon>Culicoidea</taxon>
        <taxon>Culicidae</taxon>
        <taxon>Culicinae</taxon>
        <taxon>Culicini</taxon>
        <taxon>Culex</taxon>
        <taxon>Culex</taxon>
    </lineage>
</organism>
<reference evidence="2" key="2">
    <citation type="submission" date="2020-05" db="UniProtKB">
        <authorList>
            <consortium name="EnsemblMetazoa"/>
        </authorList>
    </citation>
    <scope>IDENTIFICATION</scope>
    <source>
        <strain evidence="2">JHB</strain>
    </source>
</reference>
<accession>B0W4E9</accession>
<dbReference type="AlphaFoldDB" id="B0W4E9"/>
<evidence type="ECO:0000313" key="3">
    <source>
        <dbReference type="Proteomes" id="UP000002320"/>
    </source>
</evidence>
<dbReference type="VEuPathDB" id="VectorBase:CPIJ001989"/>
<keyword evidence="3" id="KW-1185">Reference proteome</keyword>
<proteinExistence type="predicted"/>
<dbReference type="InParanoid" id="B0W4E9"/>
<dbReference type="KEGG" id="cqu:CpipJ_CPIJ001989"/>
<name>B0W4E9_CULQU</name>
<evidence type="ECO:0000313" key="1">
    <source>
        <dbReference type="EMBL" id="EDS33171.1"/>
    </source>
</evidence>
<protein>
    <submittedName>
        <fullName evidence="1 2">Uncharacterized protein</fullName>
    </submittedName>
</protein>
<sequence>MGVNFEVDRHQSQLVPVAFSTRILRRLLLQLDLPESGHAACFDSAKSDAVIAP</sequence>
<dbReference type="HOGENOM" id="CLU_3070743_0_0_1"/>